<gene>
    <name evidence="3" type="ORF">UFOVP234_37</name>
    <name evidence="1" type="ORF">UFOVP35_35</name>
    <name evidence="2" type="ORF">UFOVP52_12</name>
</gene>
<sequence>MALALVYDPRYHDFESWGCLMCEAYAGQQLSIPDRTTDWKEWAASLKGIDLFANEGFPGPYSFDEWQDWAAALVGAVNQPTN</sequence>
<evidence type="ECO:0000313" key="1">
    <source>
        <dbReference type="EMBL" id="CAB4122579.1"/>
    </source>
</evidence>
<evidence type="ECO:0000313" key="3">
    <source>
        <dbReference type="EMBL" id="CAB5219832.1"/>
    </source>
</evidence>
<reference evidence="3" key="1">
    <citation type="submission" date="2020-05" db="EMBL/GenBank/DDBJ databases">
        <authorList>
            <person name="Chiriac C."/>
            <person name="Salcher M."/>
            <person name="Ghai R."/>
            <person name="Kavagutti S V."/>
        </authorList>
    </citation>
    <scope>NUCLEOTIDE SEQUENCE</scope>
</reference>
<protein>
    <submittedName>
        <fullName evidence="3">Uncharacterized protein</fullName>
    </submittedName>
</protein>
<organism evidence="3">
    <name type="scientific">uncultured Caudovirales phage</name>
    <dbReference type="NCBI Taxonomy" id="2100421"/>
    <lineage>
        <taxon>Viruses</taxon>
        <taxon>Duplodnaviria</taxon>
        <taxon>Heunggongvirae</taxon>
        <taxon>Uroviricota</taxon>
        <taxon>Caudoviricetes</taxon>
        <taxon>Peduoviridae</taxon>
        <taxon>Maltschvirus</taxon>
        <taxon>Maltschvirus maltsch</taxon>
    </lineage>
</organism>
<dbReference type="EMBL" id="LR796190">
    <property type="protein sequence ID" value="CAB4124412.1"/>
    <property type="molecule type" value="Genomic_DNA"/>
</dbReference>
<name>A0A6J7WT20_9CAUD</name>
<dbReference type="EMBL" id="LR798280">
    <property type="protein sequence ID" value="CAB5219832.1"/>
    <property type="molecule type" value="Genomic_DNA"/>
</dbReference>
<dbReference type="EMBL" id="LR796166">
    <property type="protein sequence ID" value="CAB4122579.1"/>
    <property type="molecule type" value="Genomic_DNA"/>
</dbReference>
<evidence type="ECO:0000313" key="2">
    <source>
        <dbReference type="EMBL" id="CAB4124412.1"/>
    </source>
</evidence>
<accession>A0A6J7WT20</accession>
<proteinExistence type="predicted"/>